<comment type="subunit">
    <text evidence="6">Component of the Mediator complex.</text>
</comment>
<evidence type="ECO:0000256" key="1">
    <source>
        <dbReference type="ARBA" id="ARBA00004123"/>
    </source>
</evidence>
<dbReference type="OrthoDB" id="526653at2759"/>
<dbReference type="InterPro" id="IPR037212">
    <property type="entry name" value="Med7/Med21-like"/>
</dbReference>
<comment type="subcellular location">
    <subcellularLocation>
        <location evidence="1 6">Nucleus</location>
    </subcellularLocation>
</comment>
<accession>A0A9P1IIK6</accession>
<keyword evidence="2 6" id="KW-0805">Transcription regulation</keyword>
<evidence type="ECO:0000256" key="2">
    <source>
        <dbReference type="ARBA" id="ARBA00023015"/>
    </source>
</evidence>
<dbReference type="Gene3D" id="6.10.280.10">
    <property type="entry name" value="Mediator complex, subunit Med21"/>
    <property type="match status" value="1"/>
</dbReference>
<keyword evidence="7" id="KW-0175">Coiled coil</keyword>
<evidence type="ECO:0000256" key="6">
    <source>
        <dbReference type="RuleBase" id="RU366036"/>
    </source>
</evidence>
<dbReference type="PANTHER" id="PTHR13381">
    <property type="entry name" value="RNA POLYMERASE II HOLOENZYME COMPONENT SRB7"/>
    <property type="match status" value="1"/>
</dbReference>
<reference evidence="8" key="1">
    <citation type="submission" date="2022-11" db="EMBL/GenBank/DDBJ databases">
        <authorList>
            <person name="Kikuchi T."/>
        </authorList>
    </citation>
    <scope>NUCLEOTIDE SEQUENCE</scope>
    <source>
        <strain evidence="8">PS1010</strain>
    </source>
</reference>
<keyword evidence="3 6" id="KW-0010">Activator</keyword>
<dbReference type="InterPro" id="IPR021384">
    <property type="entry name" value="Mediator_Med21"/>
</dbReference>
<keyword evidence="9" id="KW-1185">Reference proteome</keyword>
<feature type="coiled-coil region" evidence="7">
    <location>
        <begin position="75"/>
        <end position="116"/>
    </location>
</feature>
<comment type="similarity">
    <text evidence="6">Belongs to the Mediator complex subunit 21 family.</text>
</comment>
<proteinExistence type="inferred from homology"/>
<organism evidence="8 9">
    <name type="scientific">Caenorhabditis angaria</name>
    <dbReference type="NCBI Taxonomy" id="860376"/>
    <lineage>
        <taxon>Eukaryota</taxon>
        <taxon>Metazoa</taxon>
        <taxon>Ecdysozoa</taxon>
        <taxon>Nematoda</taxon>
        <taxon>Chromadorea</taxon>
        <taxon>Rhabditida</taxon>
        <taxon>Rhabditina</taxon>
        <taxon>Rhabditomorpha</taxon>
        <taxon>Rhabditoidea</taxon>
        <taxon>Rhabditidae</taxon>
        <taxon>Peloderinae</taxon>
        <taxon>Caenorhabditis</taxon>
    </lineage>
</organism>
<comment type="caution">
    <text evidence="8">The sequence shown here is derived from an EMBL/GenBank/DDBJ whole genome shotgun (WGS) entry which is preliminary data.</text>
</comment>
<dbReference type="EMBL" id="CANHGI010000003">
    <property type="protein sequence ID" value="CAI5445756.1"/>
    <property type="molecule type" value="Genomic_DNA"/>
</dbReference>
<gene>
    <name evidence="8" type="ORF">CAMP_LOCUS8393</name>
</gene>
<evidence type="ECO:0000256" key="3">
    <source>
        <dbReference type="ARBA" id="ARBA00023159"/>
    </source>
</evidence>
<evidence type="ECO:0000256" key="5">
    <source>
        <dbReference type="ARBA" id="ARBA00023242"/>
    </source>
</evidence>
<evidence type="ECO:0000313" key="9">
    <source>
        <dbReference type="Proteomes" id="UP001152747"/>
    </source>
</evidence>
<sequence>MSDRLTQLQDLVNDLAAFMTNAVGVLQASAPACDFNDNSPLEDEPNCDIFAVNISRCAKDIEILIDSFPMENLGCDDIEEAMKKTADEKRKAVEELEKESAEAAEILQKVQEKLTEIATTQISSRPTA</sequence>
<evidence type="ECO:0000256" key="4">
    <source>
        <dbReference type="ARBA" id="ARBA00023163"/>
    </source>
</evidence>
<comment type="function">
    <text evidence="6">Component of the Mediator complex, a coactivator involved in the regulated transcription of nearly all RNA polymerase II-dependent genes. Mediator functions as a bridge to convey information from gene-specific regulatory proteins to the basal RNA polymerase II transcription machinery. Mediator is recruited to promoters by direct interactions with regulatory proteins and serves as a scaffold for the assembly of a functional preinitiation complex with RNA polymerase II and the general transcription factors.</text>
</comment>
<name>A0A9P1IIK6_9PELO</name>
<dbReference type="PANTHER" id="PTHR13381:SF0">
    <property type="entry name" value="MEDIATOR OF RNA POLYMERASE II TRANSCRIPTION SUBUNIT 21"/>
    <property type="match status" value="1"/>
</dbReference>
<dbReference type="GO" id="GO:0016592">
    <property type="term" value="C:mediator complex"/>
    <property type="evidence" value="ECO:0007669"/>
    <property type="project" value="UniProtKB-UniRule"/>
</dbReference>
<dbReference type="GO" id="GO:0003712">
    <property type="term" value="F:transcription coregulator activity"/>
    <property type="evidence" value="ECO:0007669"/>
    <property type="project" value="TreeGrafter"/>
</dbReference>
<evidence type="ECO:0000313" key="8">
    <source>
        <dbReference type="EMBL" id="CAI5445756.1"/>
    </source>
</evidence>
<dbReference type="Proteomes" id="UP001152747">
    <property type="component" value="Unassembled WGS sequence"/>
</dbReference>
<protein>
    <recommendedName>
        <fullName evidence="6">Mediator of RNA polymerase II transcription subunit 21</fullName>
    </recommendedName>
</protein>
<dbReference type="SUPFAM" id="SSF140718">
    <property type="entry name" value="Mediator hinge subcomplex-like"/>
    <property type="match status" value="1"/>
</dbReference>
<dbReference type="GO" id="GO:0006357">
    <property type="term" value="P:regulation of transcription by RNA polymerase II"/>
    <property type="evidence" value="ECO:0007669"/>
    <property type="project" value="TreeGrafter"/>
</dbReference>
<dbReference type="AlphaFoldDB" id="A0A9P1IIK6"/>
<keyword evidence="5 6" id="KW-0539">Nucleus</keyword>
<evidence type="ECO:0000256" key="7">
    <source>
        <dbReference type="SAM" id="Coils"/>
    </source>
</evidence>
<keyword evidence="4 6" id="KW-0804">Transcription</keyword>